<evidence type="ECO:0000256" key="1">
    <source>
        <dbReference type="SAM" id="MobiDB-lite"/>
    </source>
</evidence>
<feature type="compositionally biased region" description="Basic and acidic residues" evidence="1">
    <location>
        <begin position="1"/>
        <end position="23"/>
    </location>
</feature>
<dbReference type="AlphaFoldDB" id="A0AAV6UAD9"/>
<protein>
    <submittedName>
        <fullName evidence="2">Uncharacterized protein</fullName>
    </submittedName>
</protein>
<comment type="caution">
    <text evidence="2">The sequence shown here is derived from an EMBL/GenBank/DDBJ whole genome shotgun (WGS) entry which is preliminary data.</text>
</comment>
<gene>
    <name evidence="2" type="ORF">JTE90_003148</name>
</gene>
<feature type="region of interest" description="Disordered" evidence="1">
    <location>
        <begin position="1"/>
        <end position="45"/>
    </location>
</feature>
<proteinExistence type="predicted"/>
<keyword evidence="3" id="KW-1185">Reference proteome</keyword>
<evidence type="ECO:0000313" key="3">
    <source>
        <dbReference type="Proteomes" id="UP000827092"/>
    </source>
</evidence>
<dbReference type="EMBL" id="JAFNEN010000535">
    <property type="protein sequence ID" value="KAG8181099.1"/>
    <property type="molecule type" value="Genomic_DNA"/>
</dbReference>
<dbReference type="Proteomes" id="UP000827092">
    <property type="component" value="Unassembled WGS sequence"/>
</dbReference>
<evidence type="ECO:0000313" key="2">
    <source>
        <dbReference type="EMBL" id="KAG8181099.1"/>
    </source>
</evidence>
<reference evidence="2 3" key="1">
    <citation type="journal article" date="2022" name="Nat. Ecol. Evol.">
        <title>A masculinizing supergene underlies an exaggerated male reproductive morph in a spider.</title>
        <authorList>
            <person name="Hendrickx F."/>
            <person name="De Corte Z."/>
            <person name="Sonet G."/>
            <person name="Van Belleghem S.M."/>
            <person name="Kostlbacher S."/>
            <person name="Vangestel C."/>
        </authorList>
    </citation>
    <scope>NUCLEOTIDE SEQUENCE [LARGE SCALE GENOMIC DNA]</scope>
    <source>
        <strain evidence="2">W744_W776</strain>
    </source>
</reference>
<name>A0AAV6UAD9_9ARAC</name>
<sequence length="81" mass="9352">MRKGTDFHKREGRMNGESNRRAEVGGCLNEGPPTLPTLVGQHGNGRRQHRLTKMKSFVLCPKVQKEPPRLPIRWKLNFEMD</sequence>
<accession>A0AAV6UAD9</accession>
<organism evidence="2 3">
    <name type="scientific">Oedothorax gibbosus</name>
    <dbReference type="NCBI Taxonomy" id="931172"/>
    <lineage>
        <taxon>Eukaryota</taxon>
        <taxon>Metazoa</taxon>
        <taxon>Ecdysozoa</taxon>
        <taxon>Arthropoda</taxon>
        <taxon>Chelicerata</taxon>
        <taxon>Arachnida</taxon>
        <taxon>Araneae</taxon>
        <taxon>Araneomorphae</taxon>
        <taxon>Entelegynae</taxon>
        <taxon>Araneoidea</taxon>
        <taxon>Linyphiidae</taxon>
        <taxon>Erigoninae</taxon>
        <taxon>Oedothorax</taxon>
    </lineage>
</organism>